<keyword evidence="7 8" id="KW-0472">Membrane</keyword>
<keyword evidence="10" id="KW-1185">Reference proteome</keyword>
<proteinExistence type="inferred from homology"/>
<dbReference type="Proteomes" id="UP001518925">
    <property type="component" value="Unassembled WGS sequence"/>
</dbReference>
<evidence type="ECO:0000256" key="6">
    <source>
        <dbReference type="ARBA" id="ARBA00022989"/>
    </source>
</evidence>
<evidence type="ECO:0000256" key="7">
    <source>
        <dbReference type="ARBA" id="ARBA00023136"/>
    </source>
</evidence>
<keyword evidence="5 8" id="KW-0812">Transmembrane</keyword>
<dbReference type="Gene3D" id="1.20.1530.20">
    <property type="match status" value="2"/>
</dbReference>
<organism evidence="9 10">
    <name type="scientific">Bacillus suaedaesalsae</name>
    <dbReference type="NCBI Taxonomy" id="2810349"/>
    <lineage>
        <taxon>Bacteria</taxon>
        <taxon>Bacillati</taxon>
        <taxon>Bacillota</taxon>
        <taxon>Bacilli</taxon>
        <taxon>Bacillales</taxon>
        <taxon>Bacillaceae</taxon>
        <taxon>Bacillus</taxon>
    </lineage>
</organism>
<dbReference type="InterPro" id="IPR004776">
    <property type="entry name" value="Mem_transp_PIN-like"/>
</dbReference>
<comment type="similarity">
    <text evidence="2">Belongs to the auxin efflux carrier (TC 2.A.69) family.</text>
</comment>
<dbReference type="Pfam" id="PF03547">
    <property type="entry name" value="Mem_trans"/>
    <property type="match status" value="1"/>
</dbReference>
<feature type="transmembrane region" description="Helical" evidence="8">
    <location>
        <begin position="167"/>
        <end position="186"/>
    </location>
</feature>
<evidence type="ECO:0000256" key="8">
    <source>
        <dbReference type="SAM" id="Phobius"/>
    </source>
</evidence>
<dbReference type="PANTHER" id="PTHR36838:SF1">
    <property type="entry name" value="SLR1864 PROTEIN"/>
    <property type="match status" value="1"/>
</dbReference>
<evidence type="ECO:0000256" key="2">
    <source>
        <dbReference type="ARBA" id="ARBA00010145"/>
    </source>
</evidence>
<evidence type="ECO:0000313" key="9">
    <source>
        <dbReference type="EMBL" id="MBM6617080.1"/>
    </source>
</evidence>
<keyword evidence="4" id="KW-1003">Cell membrane</keyword>
<feature type="transmembrane region" description="Helical" evidence="8">
    <location>
        <begin position="198"/>
        <end position="216"/>
    </location>
</feature>
<feature type="transmembrane region" description="Helical" evidence="8">
    <location>
        <begin position="6"/>
        <end position="25"/>
    </location>
</feature>
<name>A0ABS2DF40_9BACI</name>
<sequence length="307" mass="34003">MDVFFLILKNIMLPIFIAVGLGIVVQKKMQLDLRTLSKLNTYFLLPAVCFTNLYERDLSFQLFIQILGFLLLLTTVLIILSTFISKLFKFETKLSASYKNSTVLTNAGNFGIPMSELVFKHDPIGIAIAIIISAYQNIVTFTYGMFTSVSSERVKRKMIKELLTQPIIYSIGLAVLLKALPIRIPQPIWEPIQNISDAFLAIALLTLGAQLANLSFKGISKALYISIVSRLILSPAVAFLLLSVLQIKGVTAEALFIASAYPTSRNSAILALEYNNHPEFAAQAVLLTTMVSCITVTLVVYISSYLF</sequence>
<comment type="caution">
    <text evidence="9">The sequence shown here is derived from an EMBL/GenBank/DDBJ whole genome shotgun (WGS) entry which is preliminary data.</text>
</comment>
<feature type="transmembrane region" description="Helical" evidence="8">
    <location>
        <begin position="62"/>
        <end position="84"/>
    </location>
</feature>
<evidence type="ECO:0000256" key="3">
    <source>
        <dbReference type="ARBA" id="ARBA00022448"/>
    </source>
</evidence>
<evidence type="ECO:0000256" key="4">
    <source>
        <dbReference type="ARBA" id="ARBA00022475"/>
    </source>
</evidence>
<feature type="transmembrane region" description="Helical" evidence="8">
    <location>
        <begin position="280"/>
        <end position="302"/>
    </location>
</feature>
<feature type="transmembrane region" description="Helical" evidence="8">
    <location>
        <begin position="124"/>
        <end position="146"/>
    </location>
</feature>
<dbReference type="EMBL" id="JAFELM010000018">
    <property type="protein sequence ID" value="MBM6617080.1"/>
    <property type="molecule type" value="Genomic_DNA"/>
</dbReference>
<dbReference type="PANTHER" id="PTHR36838">
    <property type="entry name" value="AUXIN EFFLUX CARRIER FAMILY PROTEIN"/>
    <property type="match status" value="1"/>
</dbReference>
<gene>
    <name evidence="9" type="ORF">JR050_05260</name>
</gene>
<reference evidence="9 10" key="1">
    <citation type="submission" date="2021-02" db="EMBL/GenBank/DDBJ databases">
        <title>Bacillus sp. RD4P76, an endophyte from a halophyte.</title>
        <authorList>
            <person name="Sun J.-Q."/>
        </authorList>
    </citation>
    <scope>NUCLEOTIDE SEQUENCE [LARGE SCALE GENOMIC DNA]</scope>
    <source>
        <strain evidence="9 10">RD4P76</strain>
    </source>
</reference>
<accession>A0ABS2DF40</accession>
<keyword evidence="3" id="KW-0813">Transport</keyword>
<feature type="transmembrane region" description="Helical" evidence="8">
    <location>
        <begin position="223"/>
        <end position="245"/>
    </location>
</feature>
<comment type="subcellular location">
    <subcellularLocation>
        <location evidence="1">Cell membrane</location>
        <topology evidence="1">Multi-pass membrane protein</topology>
    </subcellularLocation>
</comment>
<evidence type="ECO:0000256" key="5">
    <source>
        <dbReference type="ARBA" id="ARBA00022692"/>
    </source>
</evidence>
<dbReference type="RefSeq" id="WP_204202458.1">
    <property type="nucleotide sequence ID" value="NZ_JAFELM010000018.1"/>
</dbReference>
<evidence type="ECO:0000256" key="1">
    <source>
        <dbReference type="ARBA" id="ARBA00004651"/>
    </source>
</evidence>
<protein>
    <submittedName>
        <fullName evidence="9">AEC family transporter</fullName>
    </submittedName>
</protein>
<dbReference type="InterPro" id="IPR038770">
    <property type="entry name" value="Na+/solute_symporter_sf"/>
</dbReference>
<keyword evidence="6 8" id="KW-1133">Transmembrane helix</keyword>
<evidence type="ECO:0000313" key="10">
    <source>
        <dbReference type="Proteomes" id="UP001518925"/>
    </source>
</evidence>